<comment type="caution">
    <text evidence="3">The sequence shown here is derived from an EMBL/GenBank/DDBJ whole genome shotgun (WGS) entry which is preliminary data.</text>
</comment>
<proteinExistence type="predicted"/>
<feature type="region of interest" description="Disordered" evidence="1">
    <location>
        <begin position="1"/>
        <end position="23"/>
    </location>
</feature>
<evidence type="ECO:0000256" key="2">
    <source>
        <dbReference type="SAM" id="Phobius"/>
    </source>
</evidence>
<dbReference type="STRING" id="1075402.AN216_22650"/>
<feature type="compositionally biased region" description="Basic and acidic residues" evidence="1">
    <location>
        <begin position="1"/>
        <end position="11"/>
    </location>
</feature>
<accession>A0A1E7JWU1</accession>
<keyword evidence="4" id="KW-1185">Reference proteome</keyword>
<dbReference type="RefSeq" id="WP_070198532.1">
    <property type="nucleotide sequence ID" value="NZ_LJGU01000148.1"/>
</dbReference>
<name>A0A1E7JWU1_9ACTN</name>
<dbReference type="Proteomes" id="UP000176101">
    <property type="component" value="Unassembled WGS sequence"/>
</dbReference>
<feature type="compositionally biased region" description="Low complexity" evidence="1">
    <location>
        <begin position="44"/>
        <end position="58"/>
    </location>
</feature>
<dbReference type="EMBL" id="LJGU01000148">
    <property type="protein sequence ID" value="OEU96134.1"/>
    <property type="molecule type" value="Genomic_DNA"/>
</dbReference>
<keyword evidence="2" id="KW-1133">Transmembrane helix</keyword>
<feature type="compositionally biased region" description="Low complexity" evidence="1">
    <location>
        <begin position="94"/>
        <end position="106"/>
    </location>
</feature>
<evidence type="ECO:0000256" key="1">
    <source>
        <dbReference type="SAM" id="MobiDB-lite"/>
    </source>
</evidence>
<keyword evidence="2" id="KW-0812">Transmembrane</keyword>
<protein>
    <submittedName>
        <fullName evidence="3">Uncharacterized protein</fullName>
    </submittedName>
</protein>
<feature type="compositionally biased region" description="Low complexity" evidence="1">
    <location>
        <begin position="145"/>
        <end position="157"/>
    </location>
</feature>
<keyword evidence="2" id="KW-0472">Membrane</keyword>
<gene>
    <name evidence="3" type="ORF">AN216_22650</name>
</gene>
<organism evidence="3 4">
    <name type="scientific">Streptomyces oceani</name>
    <dbReference type="NCBI Taxonomy" id="1075402"/>
    <lineage>
        <taxon>Bacteria</taxon>
        <taxon>Bacillati</taxon>
        <taxon>Actinomycetota</taxon>
        <taxon>Actinomycetes</taxon>
        <taxon>Kitasatosporales</taxon>
        <taxon>Streptomycetaceae</taxon>
        <taxon>Streptomyces</taxon>
    </lineage>
</organism>
<sequence length="183" mass="18720">MRDVHDSEDRLPPSYPRGPRRAASRLLVPLAGTAVLLLTTVPSSAAAGGAMPGGAADHAMAEESPARESPAYGHVEGGAVTADRSISAPPGGKPVAWSPAPVVSPSDTSADRSAGASPHPRTDPDSRDHARRDGDSPHERRFREAPASTPGSGGPLLPVLPLGAGLAFLGLGLGFLALRLRQR</sequence>
<evidence type="ECO:0000313" key="3">
    <source>
        <dbReference type="EMBL" id="OEU96134.1"/>
    </source>
</evidence>
<feature type="region of interest" description="Disordered" evidence="1">
    <location>
        <begin position="44"/>
        <end position="157"/>
    </location>
</feature>
<reference evidence="3 4" key="1">
    <citation type="journal article" date="2016" name="Front. Microbiol.">
        <title>Comparative Genomics Analysis of Streptomyces Species Reveals Their Adaptation to the Marine Environment and Their Diversity at the Genomic Level.</title>
        <authorList>
            <person name="Tian X."/>
            <person name="Zhang Z."/>
            <person name="Yang T."/>
            <person name="Chen M."/>
            <person name="Li J."/>
            <person name="Chen F."/>
            <person name="Yang J."/>
            <person name="Li W."/>
            <person name="Zhang B."/>
            <person name="Zhang Z."/>
            <person name="Wu J."/>
            <person name="Zhang C."/>
            <person name="Long L."/>
            <person name="Xiao J."/>
        </authorList>
    </citation>
    <scope>NUCLEOTIDE SEQUENCE [LARGE SCALE GENOMIC DNA]</scope>
    <source>
        <strain evidence="3 4">SCSIO 02100</strain>
    </source>
</reference>
<feature type="compositionally biased region" description="Basic and acidic residues" evidence="1">
    <location>
        <begin position="120"/>
        <end position="144"/>
    </location>
</feature>
<evidence type="ECO:0000313" key="4">
    <source>
        <dbReference type="Proteomes" id="UP000176101"/>
    </source>
</evidence>
<dbReference type="AlphaFoldDB" id="A0A1E7JWU1"/>
<feature type="transmembrane region" description="Helical" evidence="2">
    <location>
        <begin position="156"/>
        <end position="178"/>
    </location>
</feature>